<organism evidence="3 4">
    <name type="scientific">Thalassotalea insulae</name>
    <dbReference type="NCBI Taxonomy" id="2056778"/>
    <lineage>
        <taxon>Bacteria</taxon>
        <taxon>Pseudomonadati</taxon>
        <taxon>Pseudomonadota</taxon>
        <taxon>Gammaproteobacteria</taxon>
        <taxon>Alteromonadales</taxon>
        <taxon>Colwelliaceae</taxon>
        <taxon>Thalassotalea</taxon>
    </lineage>
</organism>
<dbReference type="InterPro" id="IPR023614">
    <property type="entry name" value="Porin_dom_sf"/>
</dbReference>
<comment type="caution">
    <text evidence="3">The sequence shown here is derived from an EMBL/GenBank/DDBJ whole genome shotgun (WGS) entry which is preliminary data.</text>
</comment>
<feature type="chain" id="PRO_5045677935" description="Porin" evidence="2">
    <location>
        <begin position="31"/>
        <end position="387"/>
    </location>
</feature>
<proteinExistence type="predicted"/>
<evidence type="ECO:0000256" key="2">
    <source>
        <dbReference type="SAM" id="SignalP"/>
    </source>
</evidence>
<evidence type="ECO:0000313" key="4">
    <source>
        <dbReference type="Proteomes" id="UP001157186"/>
    </source>
</evidence>
<evidence type="ECO:0000313" key="3">
    <source>
        <dbReference type="EMBL" id="GLX79055.1"/>
    </source>
</evidence>
<feature type="region of interest" description="Disordered" evidence="1">
    <location>
        <begin position="308"/>
        <end position="333"/>
    </location>
</feature>
<evidence type="ECO:0008006" key="5">
    <source>
        <dbReference type="Google" id="ProtNLM"/>
    </source>
</evidence>
<keyword evidence="4" id="KW-1185">Reference proteome</keyword>
<feature type="signal peptide" evidence="2">
    <location>
        <begin position="1"/>
        <end position="30"/>
    </location>
</feature>
<dbReference type="RefSeq" id="WP_284244945.1">
    <property type="nucleotide sequence ID" value="NZ_BSST01000001.1"/>
</dbReference>
<dbReference type="Gene3D" id="2.40.160.10">
    <property type="entry name" value="Porin"/>
    <property type="match status" value="1"/>
</dbReference>
<feature type="compositionally biased region" description="Pro residues" evidence="1">
    <location>
        <begin position="314"/>
        <end position="330"/>
    </location>
</feature>
<keyword evidence="2" id="KW-0732">Signal</keyword>
<dbReference type="SUPFAM" id="SSF56935">
    <property type="entry name" value="Porins"/>
    <property type="match status" value="1"/>
</dbReference>
<dbReference type="EMBL" id="BSST01000001">
    <property type="protein sequence ID" value="GLX79055.1"/>
    <property type="molecule type" value="Genomic_DNA"/>
</dbReference>
<evidence type="ECO:0000256" key="1">
    <source>
        <dbReference type="SAM" id="MobiDB-lite"/>
    </source>
</evidence>
<dbReference type="Proteomes" id="UP001157186">
    <property type="component" value="Unassembled WGS sequence"/>
</dbReference>
<accession>A0ABQ6GWE9</accession>
<gene>
    <name evidence="3" type="ORF">tinsulaeT_23950</name>
</gene>
<sequence length="387" mass="43138">MQLSGKPNISALYRCFLLILISCFTLPASSDNWSDNLFFNGYYTLDLSIADSDLAVVSSVGEQQQFEQDKLSLQNSVLGGQIEYQFNDNLSAFAQGVVFDNDNSVSTAINWAYLSYDLGNEFKVRAGLFQTPFLQGTELRTVGYSRLWARPLTPGTGASGINEYQGVDLLKHISVGEYHWDFQLAFGQAEHDLNEVDTNGMELLSARLTYQDFWLRTAVMHAEYSVQTPRGQTILESGDVLMVSLETEVVHNQWVINAGFSQSDSEVTPNDTMYYLSLAYRFDEITPFILMTKKNQFFEAFEAPQVDRLGPLSPQDPPPAMPPNAPPPPDGDADAYSVAAGARWDYSDYFALKFQIERLKTSDDTGRLNALANDESNIATITIEGAF</sequence>
<name>A0ABQ6GWE9_9GAMM</name>
<reference evidence="3 4" key="1">
    <citation type="submission" date="2023-03" db="EMBL/GenBank/DDBJ databases">
        <title>Draft genome sequence of Thalassotalea insulae KCTC 62186T.</title>
        <authorList>
            <person name="Sawabe T."/>
        </authorList>
    </citation>
    <scope>NUCLEOTIDE SEQUENCE [LARGE SCALE GENOMIC DNA]</scope>
    <source>
        <strain evidence="3 4">KCTC 62186</strain>
    </source>
</reference>
<protein>
    <recommendedName>
        <fullName evidence="5">Porin</fullName>
    </recommendedName>
</protein>